<feature type="domain" description="CHY-type" evidence="5">
    <location>
        <begin position="8"/>
        <end position="85"/>
    </location>
</feature>
<dbReference type="GO" id="GO:0005758">
    <property type="term" value="C:mitochondrial intermembrane space"/>
    <property type="evidence" value="ECO:0007669"/>
    <property type="project" value="EnsemblFungi"/>
</dbReference>
<evidence type="ECO:0000313" key="6">
    <source>
        <dbReference type="EMBL" id="CCE90863.1"/>
    </source>
</evidence>
<dbReference type="PANTHER" id="PTHR28082">
    <property type="entry name" value="ZINC FINGER PROTEIN"/>
    <property type="match status" value="1"/>
</dbReference>
<dbReference type="InterPro" id="IPR052604">
    <property type="entry name" value="Mito_Tim_assembly_helper"/>
</dbReference>
<dbReference type="HOGENOM" id="CLU_143932_0_0_1"/>
<dbReference type="PIRSF" id="PIRSF017292">
    <property type="entry name" value="UCP017292_Znf_CHY"/>
    <property type="match status" value="1"/>
</dbReference>
<dbReference type="InterPro" id="IPR037274">
    <property type="entry name" value="Znf_CHY_sf"/>
</dbReference>
<dbReference type="RefSeq" id="XP_003680074.1">
    <property type="nucleotide sequence ID" value="XM_003680026.1"/>
</dbReference>
<reference evidence="6 7" key="1">
    <citation type="journal article" date="2011" name="Proc. Natl. Acad. Sci. U.S.A.">
        <title>Evolutionary erosion of yeast sex chromosomes by mating-type switching accidents.</title>
        <authorList>
            <person name="Gordon J.L."/>
            <person name="Armisen D."/>
            <person name="Proux-Wera E."/>
            <person name="Oheigeartaigh S.S."/>
            <person name="Byrne K.P."/>
            <person name="Wolfe K.H."/>
        </authorList>
    </citation>
    <scope>NUCLEOTIDE SEQUENCE [LARGE SCALE GENOMIC DNA]</scope>
    <source>
        <strain evidence="7">ATCC 10662 / CBS 1146 / NBRC 0425 / NCYC 2629 / NRRL Y-866</strain>
    </source>
</reference>
<accession>G8ZQG9</accession>
<sequence>MNEIYGETVDNESRCVHWHSPLDVIALKFRCCQRFYACYSCHELTGHTPQRYRLPSQEKVVMCGVCRTPMTFDQYAQLSCPNCSALFNPGCKIHYDMYFQMPN</sequence>
<keyword evidence="2 4" id="KW-0863">Zinc-finger</keyword>
<dbReference type="GO" id="GO:0008270">
    <property type="term" value="F:zinc ion binding"/>
    <property type="evidence" value="ECO:0007669"/>
    <property type="project" value="UniProtKB-KW"/>
</dbReference>
<dbReference type="Pfam" id="PF05495">
    <property type="entry name" value="zf-CHY"/>
    <property type="match status" value="1"/>
</dbReference>
<dbReference type="SUPFAM" id="SSF161219">
    <property type="entry name" value="CHY zinc finger-like"/>
    <property type="match status" value="1"/>
</dbReference>
<evidence type="ECO:0000256" key="2">
    <source>
        <dbReference type="ARBA" id="ARBA00022771"/>
    </source>
</evidence>
<proteinExistence type="predicted"/>
<keyword evidence="1" id="KW-0479">Metal-binding</keyword>
<dbReference type="Proteomes" id="UP000005627">
    <property type="component" value="Chromosome 2"/>
</dbReference>
<dbReference type="OrthoDB" id="411372at2759"/>
<dbReference type="InParanoid" id="G8ZQG9"/>
<dbReference type="EMBL" id="HE616743">
    <property type="protein sequence ID" value="CCE90863.1"/>
    <property type="molecule type" value="Genomic_DNA"/>
</dbReference>
<organism evidence="6 7">
    <name type="scientific">Torulaspora delbrueckii</name>
    <name type="common">Yeast</name>
    <name type="synonym">Candida colliculosa</name>
    <dbReference type="NCBI Taxonomy" id="4950"/>
    <lineage>
        <taxon>Eukaryota</taxon>
        <taxon>Fungi</taxon>
        <taxon>Dikarya</taxon>
        <taxon>Ascomycota</taxon>
        <taxon>Saccharomycotina</taxon>
        <taxon>Saccharomycetes</taxon>
        <taxon>Saccharomycetales</taxon>
        <taxon>Saccharomycetaceae</taxon>
        <taxon>Torulaspora</taxon>
    </lineage>
</organism>
<keyword evidence="3" id="KW-0862">Zinc</keyword>
<dbReference type="GeneID" id="11505257"/>
<keyword evidence="7" id="KW-1185">Reference proteome</keyword>
<name>G8ZQG9_TORDE</name>
<evidence type="ECO:0000313" key="7">
    <source>
        <dbReference type="Proteomes" id="UP000005627"/>
    </source>
</evidence>
<dbReference type="KEGG" id="tdl:TDEL_0B07340"/>
<evidence type="ECO:0000259" key="5">
    <source>
        <dbReference type="PROSITE" id="PS51266"/>
    </source>
</evidence>
<dbReference type="AlphaFoldDB" id="G8ZQG9"/>
<evidence type="ECO:0000256" key="4">
    <source>
        <dbReference type="PROSITE-ProRule" id="PRU00601"/>
    </source>
</evidence>
<dbReference type="PANTHER" id="PTHR28082:SF1">
    <property type="entry name" value="HELPER OF TIM PROTEIN 13"/>
    <property type="match status" value="1"/>
</dbReference>
<dbReference type="InterPro" id="IPR016694">
    <property type="entry name" value="UCP017292"/>
</dbReference>
<evidence type="ECO:0000256" key="1">
    <source>
        <dbReference type="ARBA" id="ARBA00022723"/>
    </source>
</evidence>
<protein>
    <recommendedName>
        <fullName evidence="5">CHY-type domain-containing protein</fullName>
    </recommendedName>
</protein>
<dbReference type="InterPro" id="IPR008913">
    <property type="entry name" value="Znf_CHY"/>
</dbReference>
<dbReference type="GO" id="GO:0045041">
    <property type="term" value="P:protein import into mitochondrial intermembrane space"/>
    <property type="evidence" value="ECO:0007669"/>
    <property type="project" value="EnsemblFungi"/>
</dbReference>
<dbReference type="PROSITE" id="PS51266">
    <property type="entry name" value="ZF_CHY"/>
    <property type="match status" value="1"/>
</dbReference>
<dbReference type="eggNOG" id="KOG1940">
    <property type="taxonomic scope" value="Eukaryota"/>
</dbReference>
<evidence type="ECO:0000256" key="3">
    <source>
        <dbReference type="ARBA" id="ARBA00022833"/>
    </source>
</evidence>
<dbReference type="FunCoup" id="G8ZQG9">
    <property type="interactions" value="36"/>
</dbReference>
<gene>
    <name evidence="6" type="primary">TDEL0B07340</name>
    <name evidence="6" type="ORF">TDEL_0B07340</name>
</gene>
<dbReference type="STRING" id="1076872.G8ZQG9"/>